<feature type="compositionally biased region" description="Basic and acidic residues" evidence="6">
    <location>
        <begin position="55"/>
        <end position="82"/>
    </location>
</feature>
<keyword evidence="4" id="KW-0804">Transcription</keyword>
<dbReference type="Pfam" id="PF08598">
    <property type="entry name" value="Sds3"/>
    <property type="match status" value="1"/>
</dbReference>
<organism evidence="7 8">
    <name type="scientific">Blyttiomyces helicus</name>
    <dbReference type="NCBI Taxonomy" id="388810"/>
    <lineage>
        <taxon>Eukaryota</taxon>
        <taxon>Fungi</taxon>
        <taxon>Fungi incertae sedis</taxon>
        <taxon>Chytridiomycota</taxon>
        <taxon>Chytridiomycota incertae sedis</taxon>
        <taxon>Chytridiomycetes</taxon>
        <taxon>Chytridiomycetes incertae sedis</taxon>
        <taxon>Blyttiomyces</taxon>
    </lineage>
</organism>
<gene>
    <name evidence="7" type="ORF">BDK51DRAFT_39477</name>
</gene>
<feature type="non-terminal residue" evidence="7">
    <location>
        <position position="488"/>
    </location>
</feature>
<keyword evidence="8" id="KW-1185">Reference proteome</keyword>
<feature type="compositionally biased region" description="Polar residues" evidence="6">
    <location>
        <begin position="1"/>
        <end position="12"/>
    </location>
</feature>
<feature type="compositionally biased region" description="Low complexity" evidence="6">
    <location>
        <begin position="29"/>
        <end position="48"/>
    </location>
</feature>
<evidence type="ECO:0000313" key="7">
    <source>
        <dbReference type="EMBL" id="RKO88998.1"/>
    </source>
</evidence>
<dbReference type="GO" id="GO:0005654">
    <property type="term" value="C:nucleoplasm"/>
    <property type="evidence" value="ECO:0007669"/>
    <property type="project" value="UniProtKB-ARBA"/>
</dbReference>
<feature type="compositionally biased region" description="Basic residues" evidence="6">
    <location>
        <begin position="233"/>
        <end position="248"/>
    </location>
</feature>
<feature type="compositionally biased region" description="Low complexity" evidence="6">
    <location>
        <begin position="263"/>
        <end position="292"/>
    </location>
</feature>
<feature type="compositionally biased region" description="Acidic residues" evidence="6">
    <location>
        <begin position="149"/>
        <end position="167"/>
    </location>
</feature>
<feature type="region of interest" description="Disordered" evidence="6">
    <location>
        <begin position="1"/>
        <end position="370"/>
    </location>
</feature>
<evidence type="ECO:0008006" key="9">
    <source>
        <dbReference type="Google" id="ProtNLM"/>
    </source>
</evidence>
<evidence type="ECO:0000256" key="6">
    <source>
        <dbReference type="SAM" id="MobiDB-lite"/>
    </source>
</evidence>
<evidence type="ECO:0000256" key="4">
    <source>
        <dbReference type="ARBA" id="ARBA00023163"/>
    </source>
</evidence>
<sequence length="488" mass="52281">MDPPTASSQPLDDSTRPRSRSPQPERLQAPPTTTDDPTPSAPSPSDDPANPPPAEHSEGRERLIGDKKRRDDTDDEHCDGRAVKRLRTAPSPDPESEEEEEKGSGSRLNMRKRRFEEEEEEDGEVERAGTVEPEADSPSDVDSVAHNDNDEDDEDNQEDEDDDEDDGGGSPAPKPPPPLAINRRASIKFSESPRLAAPRLTPATATSAPTTKRPTLSSPSSSNSSTSSLSSTSKHKPKTKPAATKKGHGPSTLGPRTHHRRASTSSIGSSVSSSSSTSALSSTGTGSGSSASEADDDDERTPVPSPVGSPRLGSGSRARRGSEESAGSAASKKADAAGKTEDGDLKPQASTAGRSRGRRVPKEGDEEDEALDQLRREAHTTLIDIERDFAKFRAKMYDEKIAELESEIVAVNEGMPPLPFTCTSVQAGKRIIDGVPPGVHPVLVREIEEIERRKEQRVAAAAARKQNQQSSFESEYTAAVFQAECDYL</sequence>
<feature type="compositionally biased region" description="Basic and acidic residues" evidence="6">
    <location>
        <begin position="332"/>
        <end position="345"/>
    </location>
</feature>
<reference evidence="8" key="1">
    <citation type="journal article" date="2018" name="Nat. Microbiol.">
        <title>Leveraging single-cell genomics to expand the fungal tree of life.</title>
        <authorList>
            <person name="Ahrendt S.R."/>
            <person name="Quandt C.A."/>
            <person name="Ciobanu D."/>
            <person name="Clum A."/>
            <person name="Salamov A."/>
            <person name="Andreopoulos B."/>
            <person name="Cheng J.F."/>
            <person name="Woyke T."/>
            <person name="Pelin A."/>
            <person name="Henrissat B."/>
            <person name="Reynolds N.K."/>
            <person name="Benny G.L."/>
            <person name="Smith M.E."/>
            <person name="James T.Y."/>
            <person name="Grigoriev I.V."/>
        </authorList>
    </citation>
    <scope>NUCLEOTIDE SEQUENCE [LARGE SCALE GENOMIC DNA]</scope>
</reference>
<dbReference type="OrthoDB" id="20886at2759"/>
<evidence type="ECO:0000256" key="1">
    <source>
        <dbReference type="ARBA" id="ARBA00004123"/>
    </source>
</evidence>
<evidence type="ECO:0000313" key="8">
    <source>
        <dbReference type="Proteomes" id="UP000269721"/>
    </source>
</evidence>
<dbReference type="InterPro" id="IPR013907">
    <property type="entry name" value="Sds3"/>
</dbReference>
<evidence type="ECO:0000256" key="2">
    <source>
        <dbReference type="ARBA" id="ARBA00022491"/>
    </source>
</evidence>
<accession>A0A4P9WCP9</accession>
<feature type="compositionally biased region" description="Low complexity" evidence="6">
    <location>
        <begin position="192"/>
        <end position="232"/>
    </location>
</feature>
<evidence type="ECO:0000256" key="5">
    <source>
        <dbReference type="ARBA" id="ARBA00023242"/>
    </source>
</evidence>
<dbReference type="AlphaFoldDB" id="A0A4P9WCP9"/>
<comment type="subcellular location">
    <subcellularLocation>
        <location evidence="1">Nucleus</location>
    </subcellularLocation>
</comment>
<keyword evidence="2" id="KW-0678">Repressor</keyword>
<proteinExistence type="predicted"/>
<keyword evidence="5" id="KW-0539">Nucleus</keyword>
<dbReference type="Proteomes" id="UP000269721">
    <property type="component" value="Unassembled WGS sequence"/>
</dbReference>
<keyword evidence="3" id="KW-0805">Transcription regulation</keyword>
<dbReference type="EMBL" id="KZ996352">
    <property type="protein sequence ID" value="RKO88998.1"/>
    <property type="molecule type" value="Genomic_DNA"/>
</dbReference>
<name>A0A4P9WCP9_9FUNG</name>
<evidence type="ECO:0000256" key="3">
    <source>
        <dbReference type="ARBA" id="ARBA00023015"/>
    </source>
</evidence>
<dbReference type="GO" id="GO:0010468">
    <property type="term" value="P:regulation of gene expression"/>
    <property type="evidence" value="ECO:0007669"/>
    <property type="project" value="UniProtKB-ARBA"/>
</dbReference>
<protein>
    <recommendedName>
        <fullName evidence="9">Sds3-like-domain-containing protein</fullName>
    </recommendedName>
</protein>